<sequence>MKRRLTNYTDGVLRYGTIKTKRNEFKEKIGFELNESGFLFFNYKQIRQQDEDIFSSGKDQSSNLKVETYYVPGIDKQIHKAVINGNYYEIEYIDLSTDRKNMFWYLTKEGVLNEV</sequence>
<dbReference type="EMBL" id="PUFN01000004">
    <property type="protein sequence ID" value="TDG74522.1"/>
    <property type="molecule type" value="Genomic_DNA"/>
</dbReference>
<reference evidence="1 2" key="1">
    <citation type="journal article" date="2019" name="Appl. Microbiol. Biotechnol.">
        <title>Uncovering carbohydrate metabolism through a genotype-phenotype association study of 56 lactic acid bacteria genomes.</title>
        <authorList>
            <person name="Buron-Moles G."/>
            <person name="Chailyan A."/>
            <person name="Dolejs I."/>
            <person name="Forster J."/>
            <person name="Miks M.H."/>
        </authorList>
    </citation>
    <scope>NUCLEOTIDE SEQUENCE [LARGE SCALE GENOMIC DNA]</scope>
    <source>
        <strain evidence="1 2">ATCC 29644</strain>
    </source>
</reference>
<name>A0A4R5NIW8_9LACO</name>
<proteinExistence type="predicted"/>
<dbReference type="RefSeq" id="WP_010019287.1">
    <property type="nucleotide sequence ID" value="NZ_PUFN01000004.1"/>
</dbReference>
<organism evidence="1 2">
    <name type="scientific">Companilactobacillus farciminis</name>
    <dbReference type="NCBI Taxonomy" id="1612"/>
    <lineage>
        <taxon>Bacteria</taxon>
        <taxon>Bacillati</taxon>
        <taxon>Bacillota</taxon>
        <taxon>Bacilli</taxon>
        <taxon>Lactobacillales</taxon>
        <taxon>Lactobacillaceae</taxon>
        <taxon>Companilactobacillus</taxon>
    </lineage>
</organism>
<dbReference type="Proteomes" id="UP000295257">
    <property type="component" value="Unassembled WGS sequence"/>
</dbReference>
<keyword evidence="2" id="KW-1185">Reference proteome</keyword>
<gene>
    <name evidence="1" type="ORF">C5L30_000238</name>
</gene>
<evidence type="ECO:0000313" key="2">
    <source>
        <dbReference type="Proteomes" id="UP000295257"/>
    </source>
</evidence>
<comment type="caution">
    <text evidence="1">The sequence shown here is derived from an EMBL/GenBank/DDBJ whole genome shotgun (WGS) entry which is preliminary data.</text>
</comment>
<evidence type="ECO:0000313" key="1">
    <source>
        <dbReference type="EMBL" id="TDG74522.1"/>
    </source>
</evidence>
<dbReference type="OrthoDB" id="2298072at2"/>
<protein>
    <recommendedName>
        <fullName evidence="3">Phage head-tail adapter protein</fullName>
    </recommendedName>
</protein>
<dbReference type="AlphaFoldDB" id="A0A4R5NIW8"/>
<accession>A0A4R5NIW8</accession>
<evidence type="ECO:0008006" key="3">
    <source>
        <dbReference type="Google" id="ProtNLM"/>
    </source>
</evidence>